<dbReference type="EMBL" id="PECH01000010">
    <property type="protein sequence ID" value="TDZ77407.1"/>
    <property type="molecule type" value="Genomic_DNA"/>
</dbReference>
<name>A0A4R8RUI2_9MYCO</name>
<gene>
    <name evidence="1" type="ORF">DE4585_04801</name>
</gene>
<evidence type="ECO:0000313" key="2">
    <source>
        <dbReference type="Proteomes" id="UP000295117"/>
    </source>
</evidence>
<reference evidence="1 2" key="1">
    <citation type="journal article" date="2019" name="Sci. Rep.">
        <title>Extended insight into the Mycobacterium chelonae-abscessus complex through whole genome sequencing of Mycobacterium salmoniphilum outbreak and Mycobacterium salmoniphilum-like strains.</title>
        <authorList>
            <person name="Behra P.R.K."/>
            <person name="Das S."/>
            <person name="Pettersson B.M.F."/>
            <person name="Shirreff L."/>
            <person name="DuCote T."/>
            <person name="Jacobsson K.G."/>
            <person name="Ennis D.G."/>
            <person name="Kirsebom L.A."/>
        </authorList>
    </citation>
    <scope>NUCLEOTIDE SEQUENCE [LARGE SCALE GENOMIC DNA]</scope>
    <source>
        <strain evidence="1 2">DE 4585</strain>
    </source>
</reference>
<sequence length="147" mass="16292">MLIGVIAALAIFAVWWAWHSRNTMTIYCPAAPPPPQAFVERAPLPSCGSYTFGFRDRAVPATERDCMNNGRTSGLGGELTVVQPTIEGDPITTYYRVFSPDQRVEVFVDSSTDRFGNSGWSHFFCWAVPLNYPPDPSCASPADQRDR</sequence>
<comment type="caution">
    <text evidence="1">The sequence shown here is derived from an EMBL/GenBank/DDBJ whole genome shotgun (WGS) entry which is preliminary data.</text>
</comment>
<dbReference type="AlphaFoldDB" id="A0A4R8RUI2"/>
<dbReference type="RefSeq" id="WP_191987637.1">
    <property type="nucleotide sequence ID" value="NZ_PECG01000003.1"/>
</dbReference>
<proteinExistence type="predicted"/>
<dbReference type="Proteomes" id="UP000295117">
    <property type="component" value="Unassembled WGS sequence"/>
</dbReference>
<protein>
    <submittedName>
        <fullName evidence="1">Uncharacterized protein</fullName>
    </submittedName>
</protein>
<accession>A0A4R8RUI2</accession>
<organism evidence="1 2">
    <name type="scientific">Mycobacteroides salmoniphilum</name>
    <dbReference type="NCBI Taxonomy" id="404941"/>
    <lineage>
        <taxon>Bacteria</taxon>
        <taxon>Bacillati</taxon>
        <taxon>Actinomycetota</taxon>
        <taxon>Actinomycetes</taxon>
        <taxon>Mycobacteriales</taxon>
        <taxon>Mycobacteriaceae</taxon>
        <taxon>Mycobacteroides</taxon>
    </lineage>
</organism>
<evidence type="ECO:0000313" key="1">
    <source>
        <dbReference type="EMBL" id="TDZ77407.1"/>
    </source>
</evidence>